<accession>A0A0D3K3F4</accession>
<dbReference type="EnsemblProtists" id="EOD30289">
    <property type="protein sequence ID" value="EOD30289"/>
    <property type="gene ID" value="EMIHUDRAFT_456636"/>
</dbReference>
<name>A0A0D3K3F4_EMIH1</name>
<dbReference type="RefSeq" id="XP_005782718.1">
    <property type="nucleotide sequence ID" value="XM_005782661.1"/>
</dbReference>
<dbReference type="HOGENOM" id="CLU_1869016_0_0_1"/>
<organism evidence="1 2">
    <name type="scientific">Emiliania huxleyi (strain CCMP1516)</name>
    <dbReference type="NCBI Taxonomy" id="280463"/>
    <lineage>
        <taxon>Eukaryota</taxon>
        <taxon>Haptista</taxon>
        <taxon>Haptophyta</taxon>
        <taxon>Prymnesiophyceae</taxon>
        <taxon>Isochrysidales</taxon>
        <taxon>Noelaerhabdaceae</taxon>
        <taxon>Emiliania</taxon>
    </lineage>
</organism>
<keyword evidence="2" id="KW-1185">Reference proteome</keyword>
<reference evidence="2" key="1">
    <citation type="journal article" date="2013" name="Nature">
        <title>Pan genome of the phytoplankton Emiliania underpins its global distribution.</title>
        <authorList>
            <person name="Read B.A."/>
            <person name="Kegel J."/>
            <person name="Klute M.J."/>
            <person name="Kuo A."/>
            <person name="Lefebvre S.C."/>
            <person name="Maumus F."/>
            <person name="Mayer C."/>
            <person name="Miller J."/>
            <person name="Monier A."/>
            <person name="Salamov A."/>
            <person name="Young J."/>
            <person name="Aguilar M."/>
            <person name="Claverie J.M."/>
            <person name="Frickenhaus S."/>
            <person name="Gonzalez K."/>
            <person name="Herman E.K."/>
            <person name="Lin Y.C."/>
            <person name="Napier J."/>
            <person name="Ogata H."/>
            <person name="Sarno A.F."/>
            <person name="Shmutz J."/>
            <person name="Schroeder D."/>
            <person name="de Vargas C."/>
            <person name="Verret F."/>
            <person name="von Dassow P."/>
            <person name="Valentin K."/>
            <person name="Van de Peer Y."/>
            <person name="Wheeler G."/>
            <person name="Dacks J.B."/>
            <person name="Delwiche C.F."/>
            <person name="Dyhrman S.T."/>
            <person name="Glockner G."/>
            <person name="John U."/>
            <person name="Richards T."/>
            <person name="Worden A.Z."/>
            <person name="Zhang X."/>
            <person name="Grigoriev I.V."/>
            <person name="Allen A.E."/>
            <person name="Bidle K."/>
            <person name="Borodovsky M."/>
            <person name="Bowler C."/>
            <person name="Brownlee C."/>
            <person name="Cock J.M."/>
            <person name="Elias M."/>
            <person name="Gladyshev V.N."/>
            <person name="Groth M."/>
            <person name="Guda C."/>
            <person name="Hadaegh A."/>
            <person name="Iglesias-Rodriguez M.D."/>
            <person name="Jenkins J."/>
            <person name="Jones B.M."/>
            <person name="Lawson T."/>
            <person name="Leese F."/>
            <person name="Lindquist E."/>
            <person name="Lobanov A."/>
            <person name="Lomsadze A."/>
            <person name="Malik S.B."/>
            <person name="Marsh M.E."/>
            <person name="Mackinder L."/>
            <person name="Mock T."/>
            <person name="Mueller-Roeber B."/>
            <person name="Pagarete A."/>
            <person name="Parker M."/>
            <person name="Probert I."/>
            <person name="Quesneville H."/>
            <person name="Raines C."/>
            <person name="Rensing S.A."/>
            <person name="Riano-Pachon D.M."/>
            <person name="Richier S."/>
            <person name="Rokitta S."/>
            <person name="Shiraiwa Y."/>
            <person name="Soanes D.M."/>
            <person name="van der Giezen M."/>
            <person name="Wahlund T.M."/>
            <person name="Williams B."/>
            <person name="Wilson W."/>
            <person name="Wolfe G."/>
            <person name="Wurch L.L."/>
        </authorList>
    </citation>
    <scope>NUCLEOTIDE SEQUENCE</scope>
</reference>
<sequence>MEQRQRQQQWEVEQRRQQQQLEEVVEEELLEEVSDACLSSLIHRSSSPAIVLFSDGSRGSALLEGMFIESSRRSGGLRVVKAPISSCGRLWQWTRSQGQPLQSLPVCVLFVRGSPVATLAAGDFTPELLMKWSYLAG</sequence>
<dbReference type="GeneID" id="17275562"/>
<dbReference type="KEGG" id="ehx:EMIHUDRAFT_456636"/>
<evidence type="ECO:0000313" key="2">
    <source>
        <dbReference type="Proteomes" id="UP000013827"/>
    </source>
</evidence>
<reference evidence="1" key="2">
    <citation type="submission" date="2024-10" db="UniProtKB">
        <authorList>
            <consortium name="EnsemblProtists"/>
        </authorList>
    </citation>
    <scope>IDENTIFICATION</scope>
</reference>
<dbReference type="PaxDb" id="2903-EOD30289"/>
<dbReference type="Proteomes" id="UP000013827">
    <property type="component" value="Unassembled WGS sequence"/>
</dbReference>
<dbReference type="AlphaFoldDB" id="A0A0D3K3F4"/>
<protein>
    <submittedName>
        <fullName evidence="1">Uncharacterized protein</fullName>
    </submittedName>
</protein>
<proteinExistence type="predicted"/>
<evidence type="ECO:0000313" key="1">
    <source>
        <dbReference type="EnsemblProtists" id="EOD30289"/>
    </source>
</evidence>